<keyword evidence="4" id="KW-0597">Phosphoprotein</keyword>
<evidence type="ECO:0000256" key="3">
    <source>
        <dbReference type="ARBA" id="ARBA00022527"/>
    </source>
</evidence>
<dbReference type="EC" id="2.7.11.24" evidence="2"/>
<dbReference type="AlphaFoldDB" id="A0A7J8U6K3"/>
<comment type="catalytic activity">
    <reaction evidence="10">
        <text>L-seryl-[protein] + ATP = O-phospho-L-seryl-[protein] + ADP + H(+)</text>
        <dbReference type="Rhea" id="RHEA:17989"/>
        <dbReference type="Rhea" id="RHEA-COMP:9863"/>
        <dbReference type="Rhea" id="RHEA-COMP:11604"/>
        <dbReference type="ChEBI" id="CHEBI:15378"/>
        <dbReference type="ChEBI" id="CHEBI:29999"/>
        <dbReference type="ChEBI" id="CHEBI:30616"/>
        <dbReference type="ChEBI" id="CHEBI:83421"/>
        <dbReference type="ChEBI" id="CHEBI:456216"/>
        <dbReference type="EC" id="2.7.11.24"/>
    </reaction>
</comment>
<keyword evidence="6" id="KW-0547">Nucleotide-binding</keyword>
<evidence type="ECO:0000256" key="10">
    <source>
        <dbReference type="ARBA" id="ARBA00048312"/>
    </source>
</evidence>
<sequence>WKRRYAELLIVGETTWGCAANFKTKEDVAIKKTVNAFDHRIDAKRTLREIKLLCHMDHDNIIKIKDIIPLLEKEKLNDVYIAYELMDISLHQIIRSSEALTDDHC</sequence>
<keyword evidence="8" id="KW-0067">ATP-binding</keyword>
<keyword evidence="5" id="KW-0808">Transferase</keyword>
<keyword evidence="7" id="KW-0418">Kinase</keyword>
<evidence type="ECO:0000256" key="5">
    <source>
        <dbReference type="ARBA" id="ARBA00022679"/>
    </source>
</evidence>
<reference evidence="12 13" key="1">
    <citation type="journal article" date="2019" name="Genome Biol. Evol.">
        <title>Insights into the evolution of the New World diploid cottons (Gossypium, subgenus Houzingenia) based on genome sequencing.</title>
        <authorList>
            <person name="Grover C.E."/>
            <person name="Arick M.A. 2nd"/>
            <person name="Thrash A."/>
            <person name="Conover J.L."/>
            <person name="Sanders W.S."/>
            <person name="Peterson D.G."/>
            <person name="Frelichowski J.E."/>
            <person name="Scheffler J.A."/>
            <person name="Scheffler B.E."/>
            <person name="Wendel J.F."/>
        </authorList>
    </citation>
    <scope>NUCLEOTIDE SEQUENCE [LARGE SCALE GENOMIC DNA]</scope>
    <source>
        <strain evidence="12">57</strain>
        <tissue evidence="12">Leaf</tissue>
    </source>
</reference>
<dbReference type="FunFam" id="3.30.200.20:FF:000046">
    <property type="entry name" value="Mitogen-activated protein kinase"/>
    <property type="match status" value="1"/>
</dbReference>
<dbReference type="GO" id="GO:0005524">
    <property type="term" value="F:ATP binding"/>
    <property type="evidence" value="ECO:0007669"/>
    <property type="project" value="UniProtKB-KW"/>
</dbReference>
<dbReference type="Gene3D" id="1.10.510.10">
    <property type="entry name" value="Transferase(Phosphotransferase) domain 1"/>
    <property type="match status" value="1"/>
</dbReference>
<comment type="catalytic activity">
    <reaction evidence="9">
        <text>L-threonyl-[protein] + ATP = O-phospho-L-threonyl-[protein] + ADP + H(+)</text>
        <dbReference type="Rhea" id="RHEA:46608"/>
        <dbReference type="Rhea" id="RHEA-COMP:11060"/>
        <dbReference type="Rhea" id="RHEA-COMP:11605"/>
        <dbReference type="ChEBI" id="CHEBI:15378"/>
        <dbReference type="ChEBI" id="CHEBI:30013"/>
        <dbReference type="ChEBI" id="CHEBI:30616"/>
        <dbReference type="ChEBI" id="CHEBI:61977"/>
        <dbReference type="ChEBI" id="CHEBI:456216"/>
        <dbReference type="EC" id="2.7.11.24"/>
    </reaction>
</comment>
<evidence type="ECO:0000256" key="4">
    <source>
        <dbReference type="ARBA" id="ARBA00022553"/>
    </source>
</evidence>
<dbReference type="GO" id="GO:0004707">
    <property type="term" value="F:MAP kinase activity"/>
    <property type="evidence" value="ECO:0007669"/>
    <property type="project" value="UniProtKB-EC"/>
</dbReference>
<keyword evidence="3" id="KW-0723">Serine/threonine-protein kinase</keyword>
<evidence type="ECO:0000256" key="9">
    <source>
        <dbReference type="ARBA" id="ARBA00047592"/>
    </source>
</evidence>
<comment type="caution">
    <text evidence="12">The sequence shown here is derived from an EMBL/GenBank/DDBJ whole genome shotgun (WGS) entry which is preliminary data.</text>
</comment>
<comment type="similarity">
    <text evidence="1">Belongs to the protein kinase superfamily. CMGC Ser/Thr protein kinase family. MAP kinase subfamily.</text>
</comment>
<name>A0A7J8U6K3_9ROSI</name>
<organism evidence="12 13">
    <name type="scientific">Gossypium klotzschianum</name>
    <dbReference type="NCBI Taxonomy" id="34286"/>
    <lineage>
        <taxon>Eukaryota</taxon>
        <taxon>Viridiplantae</taxon>
        <taxon>Streptophyta</taxon>
        <taxon>Embryophyta</taxon>
        <taxon>Tracheophyta</taxon>
        <taxon>Spermatophyta</taxon>
        <taxon>Magnoliopsida</taxon>
        <taxon>eudicotyledons</taxon>
        <taxon>Gunneridae</taxon>
        <taxon>Pentapetalae</taxon>
        <taxon>rosids</taxon>
        <taxon>malvids</taxon>
        <taxon>Malvales</taxon>
        <taxon>Malvaceae</taxon>
        <taxon>Malvoideae</taxon>
        <taxon>Gossypium</taxon>
    </lineage>
</organism>
<evidence type="ECO:0000256" key="7">
    <source>
        <dbReference type="ARBA" id="ARBA00022777"/>
    </source>
</evidence>
<accession>A0A7J8U6K3</accession>
<dbReference type="Pfam" id="PF00069">
    <property type="entry name" value="Pkinase"/>
    <property type="match status" value="1"/>
</dbReference>
<evidence type="ECO:0000256" key="8">
    <source>
        <dbReference type="ARBA" id="ARBA00022840"/>
    </source>
</evidence>
<gene>
    <name evidence="12" type="ORF">Goklo_014107</name>
</gene>
<dbReference type="InterPro" id="IPR011009">
    <property type="entry name" value="Kinase-like_dom_sf"/>
</dbReference>
<dbReference type="Gene3D" id="3.30.200.20">
    <property type="entry name" value="Phosphorylase Kinase, domain 1"/>
    <property type="match status" value="1"/>
</dbReference>
<dbReference type="EMBL" id="JABFAB010000004">
    <property type="protein sequence ID" value="MBA0646117.1"/>
    <property type="molecule type" value="Genomic_DNA"/>
</dbReference>
<evidence type="ECO:0000256" key="2">
    <source>
        <dbReference type="ARBA" id="ARBA00012411"/>
    </source>
</evidence>
<evidence type="ECO:0000259" key="11">
    <source>
        <dbReference type="PROSITE" id="PS50011"/>
    </source>
</evidence>
<feature type="non-terminal residue" evidence="12">
    <location>
        <position position="1"/>
    </location>
</feature>
<evidence type="ECO:0000313" key="13">
    <source>
        <dbReference type="Proteomes" id="UP000593573"/>
    </source>
</evidence>
<dbReference type="OrthoDB" id="192887at2759"/>
<dbReference type="PANTHER" id="PTHR24055">
    <property type="entry name" value="MITOGEN-ACTIVATED PROTEIN KINASE"/>
    <property type="match status" value="1"/>
</dbReference>
<dbReference type="InterPro" id="IPR050117">
    <property type="entry name" value="MAPK"/>
</dbReference>
<protein>
    <recommendedName>
        <fullName evidence="2">mitogen-activated protein kinase</fullName>
        <ecNumber evidence="2">2.7.11.24</ecNumber>
    </recommendedName>
</protein>
<dbReference type="SUPFAM" id="SSF56112">
    <property type="entry name" value="Protein kinase-like (PK-like)"/>
    <property type="match status" value="1"/>
</dbReference>
<evidence type="ECO:0000256" key="6">
    <source>
        <dbReference type="ARBA" id="ARBA00022741"/>
    </source>
</evidence>
<dbReference type="Proteomes" id="UP000593573">
    <property type="component" value="Unassembled WGS sequence"/>
</dbReference>
<dbReference type="PROSITE" id="PS50011">
    <property type="entry name" value="PROTEIN_KINASE_DOM"/>
    <property type="match status" value="1"/>
</dbReference>
<evidence type="ECO:0000256" key="1">
    <source>
        <dbReference type="ARBA" id="ARBA00008832"/>
    </source>
</evidence>
<feature type="domain" description="Protein kinase" evidence="11">
    <location>
        <begin position="5"/>
        <end position="105"/>
    </location>
</feature>
<keyword evidence="13" id="KW-1185">Reference proteome</keyword>
<dbReference type="InterPro" id="IPR000719">
    <property type="entry name" value="Prot_kinase_dom"/>
</dbReference>
<evidence type="ECO:0000313" key="12">
    <source>
        <dbReference type="EMBL" id="MBA0646117.1"/>
    </source>
</evidence>
<proteinExistence type="inferred from homology"/>